<dbReference type="Proteomes" id="UP000190867">
    <property type="component" value="Unassembled WGS sequence"/>
</dbReference>
<dbReference type="EMBL" id="MUYA01000021">
    <property type="protein sequence ID" value="OOR97182.1"/>
    <property type="molecule type" value="Genomic_DNA"/>
</dbReference>
<name>A0A1T0AN41_9PAST</name>
<evidence type="ECO:0000313" key="1">
    <source>
        <dbReference type="EMBL" id="OOR97182.1"/>
    </source>
</evidence>
<evidence type="ECO:0000313" key="2">
    <source>
        <dbReference type="Proteomes" id="UP000190867"/>
    </source>
</evidence>
<accession>A0A1T0AN41</accession>
<organism evidence="1 2">
    <name type="scientific">Haemophilus paracuniculus</name>
    <dbReference type="NCBI Taxonomy" id="734"/>
    <lineage>
        <taxon>Bacteria</taxon>
        <taxon>Pseudomonadati</taxon>
        <taxon>Pseudomonadota</taxon>
        <taxon>Gammaproteobacteria</taxon>
        <taxon>Pasteurellales</taxon>
        <taxon>Pasteurellaceae</taxon>
        <taxon>Haemophilus</taxon>
    </lineage>
</organism>
<proteinExistence type="predicted"/>
<reference evidence="1 2" key="1">
    <citation type="submission" date="2017-02" db="EMBL/GenBank/DDBJ databases">
        <title>Draft genome sequence of Haemophilus paracuniculus CCUG 43573 type strain.</title>
        <authorList>
            <person name="Engstrom-Jakobsson H."/>
            <person name="Salva-Serra F."/>
            <person name="Thorell K."/>
            <person name="Gonzales-Siles L."/>
            <person name="Karlsson R."/>
            <person name="Boulund F."/>
            <person name="Engstrand L."/>
            <person name="Kristiansson E."/>
            <person name="Moore E."/>
        </authorList>
    </citation>
    <scope>NUCLEOTIDE SEQUENCE [LARGE SCALE GENOMIC DNA]</scope>
    <source>
        <strain evidence="1 2">CCUG 43573</strain>
    </source>
</reference>
<protein>
    <submittedName>
        <fullName evidence="1">Uncharacterized protein</fullName>
    </submittedName>
</protein>
<dbReference type="AlphaFoldDB" id="A0A1T0AN41"/>
<keyword evidence="2" id="KW-1185">Reference proteome</keyword>
<dbReference type="RefSeq" id="WP_078237692.1">
    <property type="nucleotide sequence ID" value="NZ_MUYA01000021.1"/>
</dbReference>
<sequence>MGIKEKQGIIEKSDVISIKKEALDIIEKADAMESIDVTGLNQEQFLALMNAKFFEQKRIETPSKNEPKSKKQHIQNFAYI</sequence>
<gene>
    <name evidence="1" type="ORF">B0187_09930</name>
</gene>
<comment type="caution">
    <text evidence="1">The sequence shown here is derived from an EMBL/GenBank/DDBJ whole genome shotgun (WGS) entry which is preliminary data.</text>
</comment>